<dbReference type="Pfam" id="PF13041">
    <property type="entry name" value="PPR_2"/>
    <property type="match status" value="4"/>
</dbReference>
<keyword evidence="4" id="KW-1185">Reference proteome</keyword>
<evidence type="ECO:0000313" key="5">
    <source>
        <dbReference type="RefSeq" id="XP_039139479.1"/>
    </source>
</evidence>
<feature type="repeat" description="PPR" evidence="3">
    <location>
        <begin position="268"/>
        <end position="302"/>
    </location>
</feature>
<dbReference type="AlphaFoldDB" id="A0AB40CJ95"/>
<feature type="repeat" description="PPR" evidence="3">
    <location>
        <begin position="127"/>
        <end position="161"/>
    </location>
</feature>
<evidence type="ECO:0000313" key="4">
    <source>
        <dbReference type="Proteomes" id="UP001515500"/>
    </source>
</evidence>
<feature type="repeat" description="PPR" evidence="3">
    <location>
        <begin position="442"/>
        <end position="476"/>
    </location>
</feature>
<dbReference type="PANTHER" id="PTHR47938:SF35">
    <property type="entry name" value="PENTATRICOPEPTIDE REPEAT-CONTAINING PROTEIN 4, MITOCHONDRIAL-RELATED"/>
    <property type="match status" value="1"/>
</dbReference>
<evidence type="ECO:0000256" key="3">
    <source>
        <dbReference type="PROSITE-ProRule" id="PRU00708"/>
    </source>
</evidence>
<dbReference type="NCBIfam" id="TIGR00756">
    <property type="entry name" value="PPR"/>
    <property type="match status" value="11"/>
</dbReference>
<dbReference type="InterPro" id="IPR011990">
    <property type="entry name" value="TPR-like_helical_dom_sf"/>
</dbReference>
<comment type="similarity">
    <text evidence="1">Belongs to the PPR family. P subfamily.</text>
</comment>
<feature type="repeat" description="PPR" evidence="3">
    <location>
        <begin position="372"/>
        <end position="406"/>
    </location>
</feature>
<feature type="repeat" description="PPR" evidence="3">
    <location>
        <begin position="233"/>
        <end position="267"/>
    </location>
</feature>
<accession>A0AB40CJ95</accession>
<evidence type="ECO:0000256" key="1">
    <source>
        <dbReference type="ARBA" id="ARBA00007626"/>
    </source>
</evidence>
<dbReference type="Gene3D" id="1.25.40.10">
    <property type="entry name" value="Tetratricopeptide repeat domain"/>
    <property type="match status" value="6"/>
</dbReference>
<dbReference type="SUPFAM" id="SSF81901">
    <property type="entry name" value="HCP-like"/>
    <property type="match status" value="1"/>
</dbReference>
<protein>
    <submittedName>
        <fullName evidence="5">Pentatricopeptide repeat-containing protein At4g11690-like</fullName>
    </submittedName>
</protein>
<keyword evidence="2" id="KW-0677">Repeat</keyword>
<feature type="repeat" description="PPR" evidence="3">
    <location>
        <begin position="407"/>
        <end position="441"/>
    </location>
</feature>
<dbReference type="PANTHER" id="PTHR47938">
    <property type="entry name" value="RESPIRATORY COMPLEX I CHAPERONE (CIA84), PUTATIVE (AFU_ORTHOLOGUE AFUA_2G06020)-RELATED"/>
    <property type="match status" value="1"/>
</dbReference>
<reference evidence="5" key="1">
    <citation type="submission" date="2025-08" db="UniProtKB">
        <authorList>
            <consortium name="RefSeq"/>
        </authorList>
    </citation>
    <scope>IDENTIFICATION</scope>
</reference>
<evidence type="ECO:0000256" key="2">
    <source>
        <dbReference type="ARBA" id="ARBA00022737"/>
    </source>
</evidence>
<dbReference type="Pfam" id="PF01535">
    <property type="entry name" value="PPR"/>
    <property type="match status" value="2"/>
</dbReference>
<dbReference type="GeneID" id="120276828"/>
<dbReference type="Proteomes" id="UP001515500">
    <property type="component" value="Chromosome 15"/>
</dbReference>
<sequence length="659" mass="72844">MLSKYSRLIHRVTAPHRSLSSFSASPDDLLRAQVSGGDLDAAAATLLNLSTTRPPPISSLHLVFSSLSNGDHFHSAISLYDSLSKFPSFSPDLITFNILLKCYSLARRSDLARRLFDEMRLRSIRPDTVSFNTLIKCFCNENNIAASLEVLQTMKDNGLRPNGFTYSMLIGLVSRGCSNSELGLGLIHEMLALGLMPSTVNWNCVLAALCKDGKVGTARSVYAMMGKAGALVDVTAYTCFLQLLCRERMVGDAKKVFDEMSEKGVHPSVVTYNTLLQGLCVNKHLKDAIKMLNQMIVNGPRPSVVTYTTVMGCLCGEGRLEEALGFLDQMMRQGLKPDKSMYSILLGGLCDGGRMEDAVKLFRLMEVCGFNDIIAYNILIHSFCKSGNMNKAKDVFDEFVSKGFKPDVIMHTSLMDGFCRTEEMEAAKELFDDMQRKGLKPDIIAYSTMMEGFCRLGRLEEAQGLLFDMESRNLQPNKVIYTLLVIAFCRAGNLDQAAYYLGEMVDQGLLLNDKTCRLVIDKICSGSVPQGAGCLLNYVNEKELGADQMIITDILNHYCKNMRMNEAADFIRRMPEKGSHSGIVSSNARMHEHCIKGEIQDAVNVLHGIVMNDIVPSTFGVSLFLDHVCSSGQLDRFLEVLPIQFGESGNSSSEICEVL</sequence>
<feature type="repeat" description="PPR" evidence="3">
    <location>
        <begin position="477"/>
        <end position="511"/>
    </location>
</feature>
<feature type="repeat" description="PPR" evidence="3">
    <location>
        <begin position="198"/>
        <end position="232"/>
    </location>
</feature>
<feature type="repeat" description="PPR" evidence="3">
    <location>
        <begin position="338"/>
        <end position="368"/>
    </location>
</feature>
<dbReference type="InterPro" id="IPR002885">
    <property type="entry name" value="PPR_rpt"/>
</dbReference>
<dbReference type="PROSITE" id="PS51375">
    <property type="entry name" value="PPR"/>
    <property type="match status" value="11"/>
</dbReference>
<feature type="repeat" description="PPR" evidence="3">
    <location>
        <begin position="303"/>
        <end position="337"/>
    </location>
</feature>
<dbReference type="RefSeq" id="XP_039139479.1">
    <property type="nucleotide sequence ID" value="XM_039283545.1"/>
</dbReference>
<gene>
    <name evidence="5" type="primary">LOC120276828</name>
</gene>
<proteinExistence type="inferred from homology"/>
<name>A0AB40CJ95_DIOCR</name>
<feature type="repeat" description="PPR" evidence="3">
    <location>
        <begin position="92"/>
        <end position="126"/>
    </location>
</feature>
<organism evidence="4 5">
    <name type="scientific">Dioscorea cayennensis subsp. rotundata</name>
    <name type="common">White Guinea yam</name>
    <name type="synonym">Dioscorea rotundata</name>
    <dbReference type="NCBI Taxonomy" id="55577"/>
    <lineage>
        <taxon>Eukaryota</taxon>
        <taxon>Viridiplantae</taxon>
        <taxon>Streptophyta</taxon>
        <taxon>Embryophyta</taxon>
        <taxon>Tracheophyta</taxon>
        <taxon>Spermatophyta</taxon>
        <taxon>Magnoliopsida</taxon>
        <taxon>Liliopsida</taxon>
        <taxon>Dioscoreales</taxon>
        <taxon>Dioscoreaceae</taxon>
        <taxon>Dioscorea</taxon>
    </lineage>
</organism>
<dbReference type="GO" id="GO:0003729">
    <property type="term" value="F:mRNA binding"/>
    <property type="evidence" value="ECO:0007669"/>
    <property type="project" value="TreeGrafter"/>
</dbReference>
<dbReference type="Pfam" id="PF12854">
    <property type="entry name" value="PPR_1"/>
    <property type="match status" value="3"/>
</dbReference>